<evidence type="ECO:0000256" key="6">
    <source>
        <dbReference type="ARBA" id="ARBA00022989"/>
    </source>
</evidence>
<keyword evidence="5" id="KW-0677">Repeat</keyword>
<reference evidence="9" key="1">
    <citation type="journal article" date="2015" name="PLoS Biol.">
        <title>The Discovery, Distribution, and Evolution of Viruses Associated with Drosophila melanogaster.</title>
        <authorList>
            <person name="Webster C.L."/>
            <person name="Waldron F.M."/>
            <person name="Robertson S."/>
            <person name="Crowson D."/>
            <person name="Ferrari G."/>
            <person name="Quintana J.F."/>
            <person name="Brouqui J.M."/>
            <person name="Bayne E.H."/>
            <person name="Longdon B."/>
            <person name="Buck A.H."/>
            <person name="Lazzaro B.P."/>
            <person name="Akorli J."/>
            <person name="Haddrill P.R."/>
            <person name="Obbard D.J."/>
        </authorList>
    </citation>
    <scope>NUCLEOTIDE SEQUENCE</scope>
</reference>
<organism evidence="9">
    <name type="scientific">Kallithea virus</name>
    <dbReference type="NCBI Taxonomy" id="1654582"/>
    <lineage>
        <taxon>Viruses</taxon>
        <taxon>Viruses incertae sedis</taxon>
        <taxon>Naldaviricetes</taxon>
        <taxon>Lefavirales</taxon>
        <taxon>Nudiviridae</taxon>
        <taxon>Alphanudivirus</taxon>
        <taxon>Alphanudivirus dromelanogasteris</taxon>
    </lineage>
</organism>
<accession>A0A0F7KLR0</accession>
<evidence type="ECO:0000256" key="8">
    <source>
        <dbReference type="SAM" id="Phobius"/>
    </source>
</evidence>
<dbReference type="PROSITE" id="PS50920">
    <property type="entry name" value="SOLCAR"/>
    <property type="match status" value="3"/>
</dbReference>
<evidence type="ECO:0000256" key="4">
    <source>
        <dbReference type="ARBA" id="ARBA00022692"/>
    </source>
</evidence>
<feature type="transmembrane region" description="Helical" evidence="8">
    <location>
        <begin position="285"/>
        <end position="304"/>
    </location>
</feature>
<dbReference type="GO" id="GO:0006862">
    <property type="term" value="P:nucleotide transport"/>
    <property type="evidence" value="ECO:0007669"/>
    <property type="project" value="InterPro"/>
</dbReference>
<proteinExistence type="inferred from homology"/>
<feature type="transmembrane region" description="Helical" evidence="8">
    <location>
        <begin position="232"/>
        <end position="255"/>
    </location>
</feature>
<feature type="transmembrane region" description="Helical" evidence="8">
    <location>
        <begin position="201"/>
        <end position="220"/>
    </location>
</feature>
<keyword evidence="3" id="KW-0813">Transport</keyword>
<protein>
    <submittedName>
        <fullName evidence="9">Putative mitochondrial carrier protein-like protein</fullName>
    </submittedName>
</protein>
<evidence type="ECO:0000256" key="7">
    <source>
        <dbReference type="ARBA" id="ARBA00023136"/>
    </source>
</evidence>
<evidence type="ECO:0000256" key="3">
    <source>
        <dbReference type="ARBA" id="ARBA00022448"/>
    </source>
</evidence>
<dbReference type="InterPro" id="IPR044712">
    <property type="entry name" value="SLC25A32-like"/>
</dbReference>
<dbReference type="GO" id="GO:0055085">
    <property type="term" value="P:transmembrane transport"/>
    <property type="evidence" value="ECO:0007669"/>
    <property type="project" value="InterPro"/>
</dbReference>
<dbReference type="EMBL" id="KP714108">
    <property type="protein sequence ID" value="AKH40406.1"/>
    <property type="molecule type" value="Genomic_DNA"/>
</dbReference>
<comment type="subcellular location">
    <subcellularLocation>
        <location evidence="1">Membrane</location>
        <topology evidence="1">Multi-pass membrane protein</topology>
    </subcellularLocation>
</comment>
<evidence type="ECO:0000313" key="9">
    <source>
        <dbReference type="EMBL" id="AKH40406.1"/>
    </source>
</evidence>
<dbReference type="Gene3D" id="1.50.40.10">
    <property type="entry name" value="Mitochondrial carrier domain"/>
    <property type="match status" value="1"/>
</dbReference>
<dbReference type="InterPro" id="IPR023395">
    <property type="entry name" value="MCP_dom_sf"/>
</dbReference>
<dbReference type="Pfam" id="PF00153">
    <property type="entry name" value="Mito_carr"/>
    <property type="match status" value="3"/>
</dbReference>
<keyword evidence="4 8" id="KW-0812">Transmembrane</keyword>
<sequence length="400" mass="44526">MAPTIPINLPSSSIILRPPILTTLSASSSTAALTQYLMPDIKNINLGSTMILKTSAHRLVTINSTTPMSTTLTPKLLLSPPIMPSALPSSSLSTSSSLSSSALAENNNGDDNVGTRILSLCKKFDAKVLDRQLPMANIIYKSTYIQEFCIGLFASVVASLFLQPLDTIRTNQIINKTPFLDTIRSIYSRQGIGQFYKTTKINALAFGLTYGIYFPINRYLKNENPFKIDSVFAQFLIATIPPTMISLTLVNPLWVMKSVQSASFKNDWTIIESAKHIYKTKGIKGYYAGLIFGYLNCIHDIITFTLYDILKNHFNANTEIQCSIFIGLAKTLAYLITFPLLALRVRQQVNQLSIIDNIYAIFEDSFQTLYYGFGITLLQDIPKIAIMIALYENSVKFIIK</sequence>
<keyword evidence="6 8" id="KW-1133">Transmembrane helix</keyword>
<feature type="transmembrane region" description="Helical" evidence="8">
    <location>
        <begin position="144"/>
        <end position="162"/>
    </location>
</feature>
<evidence type="ECO:0000256" key="2">
    <source>
        <dbReference type="ARBA" id="ARBA00006375"/>
    </source>
</evidence>
<dbReference type="PANTHER" id="PTHR45683">
    <property type="entry name" value="MITOCHONDRIAL NICOTINAMIDE ADENINE DINUCLEOTIDE TRANSPORTER 1-RELATED-RELATED"/>
    <property type="match status" value="1"/>
</dbReference>
<feature type="transmembrane region" description="Helical" evidence="8">
    <location>
        <begin position="324"/>
        <end position="343"/>
    </location>
</feature>
<name>A0A0F7KLR0_9VIRU</name>
<dbReference type="InterPro" id="IPR018108">
    <property type="entry name" value="MCP_transmembrane"/>
</dbReference>
<evidence type="ECO:0000256" key="1">
    <source>
        <dbReference type="ARBA" id="ARBA00004141"/>
    </source>
</evidence>
<dbReference type="SUPFAM" id="SSF103506">
    <property type="entry name" value="Mitochondrial carrier"/>
    <property type="match status" value="1"/>
</dbReference>
<comment type="similarity">
    <text evidence="2">Belongs to the mitochondrial carrier (TC 2.A.29) family.</text>
</comment>
<evidence type="ECO:0000256" key="5">
    <source>
        <dbReference type="ARBA" id="ARBA00022737"/>
    </source>
</evidence>
<keyword evidence="7 8" id="KW-0472">Membrane</keyword>
<dbReference type="GO" id="GO:0016020">
    <property type="term" value="C:membrane"/>
    <property type="evidence" value="ECO:0007669"/>
    <property type="project" value="UniProtKB-SubCell"/>
</dbReference>